<dbReference type="GO" id="GO:0003723">
    <property type="term" value="F:RNA binding"/>
    <property type="evidence" value="ECO:0007669"/>
    <property type="project" value="UniProtKB-KW"/>
</dbReference>
<proteinExistence type="inferred from homology"/>
<dbReference type="SMART" id="SM01027">
    <property type="entry name" value="Beta-Casp"/>
    <property type="match status" value="1"/>
</dbReference>
<feature type="compositionally biased region" description="Basic and acidic residues" evidence="18">
    <location>
        <begin position="366"/>
        <end position="375"/>
    </location>
</feature>
<evidence type="ECO:0000256" key="2">
    <source>
        <dbReference type="ARBA" id="ARBA00004141"/>
    </source>
</evidence>
<feature type="transmembrane region" description="Helical" evidence="19">
    <location>
        <begin position="847"/>
        <end position="869"/>
    </location>
</feature>
<evidence type="ECO:0000256" key="18">
    <source>
        <dbReference type="SAM" id="MobiDB-lite"/>
    </source>
</evidence>
<dbReference type="GO" id="GO:0015297">
    <property type="term" value="F:antiporter activity"/>
    <property type="evidence" value="ECO:0007669"/>
    <property type="project" value="UniProtKB-KW"/>
</dbReference>
<feature type="transmembrane region" description="Helical" evidence="19">
    <location>
        <begin position="876"/>
        <end position="898"/>
    </location>
</feature>
<dbReference type="eggNOG" id="KOG1135">
    <property type="taxonomic scope" value="Eukaryota"/>
</dbReference>
<protein>
    <recommendedName>
        <fullName evidence="16 17">Cleavage and polyadenylation specificity factor subunit 2</fullName>
    </recommendedName>
    <alternativeName>
        <fullName evidence="13 17">Cleavage and polyadenylation specificity factor 100 kDa subunit</fullName>
    </alternativeName>
</protein>
<evidence type="ECO:0000259" key="20">
    <source>
        <dbReference type="SMART" id="SM01027"/>
    </source>
</evidence>
<keyword evidence="6 17" id="KW-0507">mRNA processing</keyword>
<comment type="function">
    <text evidence="14">Component of the cleavage and polyadenylation specificity factor (CPSF) complex that play a key role in pre-mRNA 3'-end formation, recognizing the AAUAAA signal sequence and interacting with poly(A) polymerase and other factors to bring about cleavage and poly(A) addition. Involved in the histone 3' end pre-mRNA processing.</text>
</comment>
<organism evidence="21 22">
    <name type="scientific">Myotis brandtii</name>
    <name type="common">Brandt's bat</name>
    <dbReference type="NCBI Taxonomy" id="109478"/>
    <lineage>
        <taxon>Eukaryota</taxon>
        <taxon>Metazoa</taxon>
        <taxon>Chordata</taxon>
        <taxon>Craniata</taxon>
        <taxon>Vertebrata</taxon>
        <taxon>Euteleostomi</taxon>
        <taxon>Mammalia</taxon>
        <taxon>Eutheria</taxon>
        <taxon>Laurasiatheria</taxon>
        <taxon>Chiroptera</taxon>
        <taxon>Yangochiroptera</taxon>
        <taxon>Vespertilionidae</taxon>
        <taxon>Myotis</taxon>
    </lineage>
</organism>
<evidence type="ECO:0000256" key="4">
    <source>
        <dbReference type="ARBA" id="ARBA00022449"/>
    </source>
</evidence>
<evidence type="ECO:0000256" key="15">
    <source>
        <dbReference type="ARBA" id="ARBA00063128"/>
    </source>
</evidence>
<evidence type="ECO:0000313" key="21">
    <source>
        <dbReference type="EMBL" id="EPQ10758.1"/>
    </source>
</evidence>
<feature type="compositionally biased region" description="Acidic residues" evidence="18">
    <location>
        <begin position="611"/>
        <end position="621"/>
    </location>
</feature>
<keyword evidence="12 17" id="KW-0539">Nucleus</keyword>
<dbReference type="Pfam" id="PF07521">
    <property type="entry name" value="RMMBL"/>
    <property type="match status" value="1"/>
</dbReference>
<accession>S7PIV6</accession>
<dbReference type="GO" id="GO:0016020">
    <property type="term" value="C:membrane"/>
    <property type="evidence" value="ECO:0007669"/>
    <property type="project" value="UniProtKB-SubCell"/>
</dbReference>
<dbReference type="PANTHER" id="PTHR45922">
    <property type="entry name" value="CLEAVAGE AND POLYADENYLATION SPECIFICITY FACTOR SUBUNIT 2"/>
    <property type="match status" value="1"/>
</dbReference>
<evidence type="ECO:0000256" key="6">
    <source>
        <dbReference type="ARBA" id="ARBA00022664"/>
    </source>
</evidence>
<feature type="compositionally biased region" description="Acidic residues" evidence="18">
    <location>
        <begin position="376"/>
        <end position="389"/>
    </location>
</feature>
<evidence type="ECO:0000256" key="19">
    <source>
        <dbReference type="SAM" id="Phobius"/>
    </source>
</evidence>
<dbReference type="Pfam" id="PF10996">
    <property type="entry name" value="Beta-Casp"/>
    <property type="match status" value="1"/>
</dbReference>
<feature type="transmembrane region" description="Helical" evidence="19">
    <location>
        <begin position="817"/>
        <end position="841"/>
    </location>
</feature>
<evidence type="ECO:0000256" key="13">
    <source>
        <dbReference type="ARBA" id="ARBA00030774"/>
    </source>
</evidence>
<dbReference type="Proteomes" id="UP000052978">
    <property type="component" value="Unassembled WGS sequence"/>
</dbReference>
<evidence type="ECO:0000313" key="22">
    <source>
        <dbReference type="Proteomes" id="UP000052978"/>
    </source>
</evidence>
<evidence type="ECO:0000256" key="7">
    <source>
        <dbReference type="ARBA" id="ARBA00022692"/>
    </source>
</evidence>
<dbReference type="Gene3D" id="1.20.1420.30">
    <property type="entry name" value="NCX, central ion-binding region"/>
    <property type="match status" value="1"/>
</dbReference>
<dbReference type="InterPro" id="IPR027075">
    <property type="entry name" value="CPSF2"/>
</dbReference>
<keyword evidence="5" id="KW-0109">Calcium transport</keyword>
<keyword evidence="9 19" id="KW-1133">Transmembrane helix</keyword>
<dbReference type="EMBL" id="KE163073">
    <property type="protein sequence ID" value="EPQ10758.1"/>
    <property type="molecule type" value="Genomic_DNA"/>
</dbReference>
<evidence type="ECO:0000256" key="12">
    <source>
        <dbReference type="ARBA" id="ARBA00023242"/>
    </source>
</evidence>
<dbReference type="PANTHER" id="PTHR45922:SF1">
    <property type="entry name" value="CLEAVAGE AND POLYADENYLATION SPECIFICITY FACTOR SUBUNIT 2"/>
    <property type="match status" value="1"/>
</dbReference>
<feature type="region of interest" description="Disordered" evidence="18">
    <location>
        <begin position="611"/>
        <end position="630"/>
    </location>
</feature>
<evidence type="ECO:0000256" key="1">
    <source>
        <dbReference type="ARBA" id="ARBA00004123"/>
    </source>
</evidence>
<keyword evidence="4" id="KW-0050">Antiport</keyword>
<dbReference type="InterPro" id="IPR011108">
    <property type="entry name" value="RMMBL"/>
</dbReference>
<dbReference type="InterPro" id="IPR004837">
    <property type="entry name" value="NaCa_Exmemb"/>
</dbReference>
<evidence type="ECO:0000256" key="11">
    <source>
        <dbReference type="ARBA" id="ARBA00023136"/>
    </source>
</evidence>
<dbReference type="GO" id="GO:0005847">
    <property type="term" value="C:mRNA cleavage and polyadenylation specificity factor complex"/>
    <property type="evidence" value="ECO:0007669"/>
    <property type="project" value="InterPro"/>
</dbReference>
<feature type="transmembrane region" description="Helical" evidence="19">
    <location>
        <begin position="904"/>
        <end position="922"/>
    </location>
</feature>
<dbReference type="InterPro" id="IPR022712">
    <property type="entry name" value="Beta_Casp"/>
</dbReference>
<dbReference type="Pfam" id="PF01699">
    <property type="entry name" value="Na_Ca_ex"/>
    <property type="match status" value="1"/>
</dbReference>
<dbReference type="CDD" id="cd16293">
    <property type="entry name" value="CPSF2-like_MBL-fold"/>
    <property type="match status" value="1"/>
</dbReference>
<feature type="region of interest" description="Disordered" evidence="18">
    <location>
        <begin position="366"/>
        <end position="406"/>
    </location>
</feature>
<dbReference type="InterPro" id="IPR025069">
    <property type="entry name" value="Cpsf2_C"/>
</dbReference>
<dbReference type="AlphaFoldDB" id="S7PIV6"/>
<evidence type="ECO:0000256" key="5">
    <source>
        <dbReference type="ARBA" id="ARBA00022568"/>
    </source>
</evidence>
<dbReference type="InterPro" id="IPR035639">
    <property type="entry name" value="CPSF2_MBL"/>
</dbReference>
<name>S7PIV6_MYOBR</name>
<gene>
    <name evidence="21" type="ORF">D623_10022394</name>
</gene>
<keyword evidence="11 19" id="KW-0472">Membrane</keyword>
<dbReference type="InterPro" id="IPR044880">
    <property type="entry name" value="NCX_ion-bd_dom_sf"/>
</dbReference>
<evidence type="ECO:0000256" key="14">
    <source>
        <dbReference type="ARBA" id="ARBA00059189"/>
    </source>
</evidence>
<reference evidence="21 22" key="1">
    <citation type="journal article" date="2013" name="Nat. Commun.">
        <title>Genome analysis reveals insights into physiology and longevity of the Brandt's bat Myotis brandtii.</title>
        <authorList>
            <person name="Seim I."/>
            <person name="Fang X."/>
            <person name="Xiong Z."/>
            <person name="Lobanov A.V."/>
            <person name="Huang Z."/>
            <person name="Ma S."/>
            <person name="Feng Y."/>
            <person name="Turanov A.A."/>
            <person name="Zhu Y."/>
            <person name="Lenz T.L."/>
            <person name="Gerashchenko M.V."/>
            <person name="Fan D."/>
            <person name="Hee Yim S."/>
            <person name="Yao X."/>
            <person name="Jordan D."/>
            <person name="Xiong Y."/>
            <person name="Ma Y."/>
            <person name="Lyapunov A.N."/>
            <person name="Chen G."/>
            <person name="Kulakova O.I."/>
            <person name="Sun Y."/>
            <person name="Lee S.G."/>
            <person name="Bronson R.T."/>
            <person name="Moskalev A.A."/>
            <person name="Sunyaev S.R."/>
            <person name="Zhang G."/>
            <person name="Krogh A."/>
            <person name="Wang J."/>
            <person name="Gladyshev V.N."/>
        </authorList>
    </citation>
    <scope>NUCLEOTIDE SEQUENCE [LARGE SCALE GENOMIC DNA]</scope>
</reference>
<feature type="compositionally biased region" description="Acidic residues" evidence="18">
    <location>
        <begin position="643"/>
        <end position="654"/>
    </location>
</feature>
<dbReference type="Pfam" id="PF16661">
    <property type="entry name" value="Lactamase_B_6"/>
    <property type="match status" value="1"/>
</dbReference>
<dbReference type="GO" id="GO:0006816">
    <property type="term" value="P:calcium ion transport"/>
    <property type="evidence" value="ECO:0007669"/>
    <property type="project" value="UniProtKB-KW"/>
</dbReference>
<comment type="subunit">
    <text evidence="15">Component of the cleavage and polyadenylation specificity factor (CPSF) complex, composed of CPSF1, CPSF2, CPSF3, CPSF4 and FIP1L1. Interacts with CPSF3, CSTF2 and SYMPK. Interacts with ZC3H3.</text>
</comment>
<keyword evidence="10" id="KW-0406">Ion transport</keyword>
<evidence type="ECO:0000256" key="8">
    <source>
        <dbReference type="ARBA" id="ARBA00022884"/>
    </source>
</evidence>
<dbReference type="Gene3D" id="3.60.15.10">
    <property type="entry name" value="Ribonuclease Z/Hydroxyacylglutathione hydrolase-like"/>
    <property type="match status" value="1"/>
</dbReference>
<keyword evidence="5" id="KW-0106">Calcium</keyword>
<dbReference type="Pfam" id="PF13299">
    <property type="entry name" value="CPSF100_C"/>
    <property type="match status" value="1"/>
</dbReference>
<keyword evidence="8 17" id="KW-0694">RNA-binding</keyword>
<dbReference type="SUPFAM" id="SSF56281">
    <property type="entry name" value="Metallo-hydrolase/oxidoreductase"/>
    <property type="match status" value="1"/>
</dbReference>
<comment type="similarity">
    <text evidence="3 17">Belongs to the metallo-beta-lactamase superfamily. RNA-metabolizing metallo-beta-lactamase-like family. CPSF2/YSH1 subfamily.</text>
</comment>
<dbReference type="GO" id="GO:0006398">
    <property type="term" value="P:mRNA 3'-end processing by stem-loop binding and cleavage"/>
    <property type="evidence" value="ECO:0007669"/>
    <property type="project" value="InterPro"/>
</dbReference>
<feature type="transmembrane region" description="Helical" evidence="19">
    <location>
        <begin position="778"/>
        <end position="796"/>
    </location>
</feature>
<evidence type="ECO:0000256" key="17">
    <source>
        <dbReference type="RuleBase" id="RU365006"/>
    </source>
</evidence>
<keyword evidence="7 19" id="KW-0812">Transmembrane</keyword>
<dbReference type="FunFam" id="1.20.1420.30:FF:000006">
    <property type="entry name" value="sodium/potassium/calcium exchanger 4 isoform X1"/>
    <property type="match status" value="1"/>
</dbReference>
<keyword evidence="5" id="KW-0813">Transport</keyword>
<dbReference type="InterPro" id="IPR036866">
    <property type="entry name" value="RibonucZ/Hydroxyglut_hydro"/>
</dbReference>
<feature type="region of interest" description="Disordered" evidence="18">
    <location>
        <begin position="643"/>
        <end position="666"/>
    </location>
</feature>
<comment type="subcellular location">
    <subcellularLocation>
        <location evidence="2">Membrane</location>
        <topology evidence="2">Multi-pass membrane protein</topology>
    </subcellularLocation>
    <subcellularLocation>
        <location evidence="1 17">Nucleus</location>
    </subcellularLocation>
</comment>
<evidence type="ECO:0000256" key="3">
    <source>
        <dbReference type="ARBA" id="ARBA00010624"/>
    </source>
</evidence>
<evidence type="ECO:0000256" key="10">
    <source>
        <dbReference type="ARBA" id="ARBA00023065"/>
    </source>
</evidence>
<sequence length="982" mass="109757">MDIIDSLRKHVHQIDAVLLSHPDPLHLGALPYAVGKLGLNCAIYATIPVYKMGQMFMYDLYQSRHNTEDFTLFTLDDVDAAFDKIQQLKFSQIVNLKGKGHGLSITPLPAGHMIGGTIWKIVKDGEEEIVYAVDFNHKREIHLNGCSLEMLSRPSLLITDSFNATYVQPRRKQRDEQLLTNVLETLRGDGNVLIAVDTAGRVLELAQLLDQIWRTKDAGLGVYSLALLNNVSYNVVEFSKSQVEWMSDKLMRCFEDKRNNPFQFRHLSLCHGLSDLARVPSPKVVLASQPDLECGFSRDLFIQWCEDPKNSIILTYRTTPGTLARFLIDNPAEKVTEIELRKRVKLEGKELEEYLEREKLKKEAAKKLEQSKEADIDSSDESDVEEDIDQPSAHKTKHDLMMKGEGSRKGSFFKQAKKSYPMFPAPEERIKWDEYGEIIKPEDFLVPELQATEEEKSKLESGLTNGDEPMDQDLSDVPTKCISMTESIEIKARVTYIDYEGRSDGDSIKKIINQMKPRQLIIVHGPPEASQDLAECCRAFGGKDIKVYMPKLHETVDATSETHIYQVRLKDSLVSSLQFCKAKDAELAWIDGVLDMRVSKVDTGVILEEGELKDDGEDSEMQVDPPSDSSVIAQQKAMKSLFGDDEKETGEESEIIPTLEPLPPNEVPGHQSVFMNEPRLSDFKQVLLREGIQAEFVGGVLVCNNQVAVRREQGDVQKPLGEIWAGSCRSHLLTALSNRTGARGDRPDGHLTFLLCNRAIHEFPTDLFSNTERQHGAVLLHILGALYMFYALAIVCDDFFVPSLEKICEKLHLSEDVAGATFMAAGSSTPELFASIIGVFITHGDVGVGTIVGSAVFNILCIIGVCGLFAGQVVQLTWWAVCRDSVYYTLSVIVLIAFIYDEEIVWWEGLVLIILYGFYILIMKYNVKIQAFFTIKQKAIANGNTVSSELEDGNDYCGSSSDDPSMPLLGPGKAEQTGVAML</sequence>
<keyword evidence="22" id="KW-1185">Reference proteome</keyword>
<dbReference type="InterPro" id="IPR001279">
    <property type="entry name" value="Metallo-B-lactamas"/>
</dbReference>
<evidence type="ECO:0000256" key="16">
    <source>
        <dbReference type="ARBA" id="ARBA00068486"/>
    </source>
</evidence>
<evidence type="ECO:0000256" key="9">
    <source>
        <dbReference type="ARBA" id="ARBA00022989"/>
    </source>
</evidence>
<feature type="region of interest" description="Disordered" evidence="18">
    <location>
        <begin position="953"/>
        <end position="975"/>
    </location>
</feature>
<feature type="domain" description="Beta-Casp" evidence="20">
    <location>
        <begin position="202"/>
        <end position="327"/>
    </location>
</feature>
<dbReference type="FunFam" id="3.60.15.10:FF:000008">
    <property type="entry name" value="Cleavage and polyadenylation specificity factor subunit 2"/>
    <property type="match status" value="1"/>
</dbReference>